<dbReference type="Proteomes" id="UP001168821">
    <property type="component" value="Unassembled WGS sequence"/>
</dbReference>
<evidence type="ECO:0000256" key="1">
    <source>
        <dbReference type="SAM" id="Phobius"/>
    </source>
</evidence>
<evidence type="ECO:0000313" key="3">
    <source>
        <dbReference type="Proteomes" id="UP001168821"/>
    </source>
</evidence>
<evidence type="ECO:0000313" key="2">
    <source>
        <dbReference type="EMBL" id="KAJ3616904.1"/>
    </source>
</evidence>
<keyword evidence="1" id="KW-0812">Transmembrane</keyword>
<feature type="transmembrane region" description="Helical" evidence="1">
    <location>
        <begin position="174"/>
        <end position="190"/>
    </location>
</feature>
<comment type="caution">
    <text evidence="2">The sequence shown here is derived from an EMBL/GenBank/DDBJ whole genome shotgun (WGS) entry which is preliminary data.</text>
</comment>
<reference evidence="2" key="1">
    <citation type="journal article" date="2023" name="G3 (Bethesda)">
        <title>Whole genome assemblies of Zophobas morio and Tenebrio molitor.</title>
        <authorList>
            <person name="Kaur S."/>
            <person name="Stinson S.A."/>
            <person name="diCenzo G.C."/>
        </authorList>
    </citation>
    <scope>NUCLEOTIDE SEQUENCE</scope>
    <source>
        <strain evidence="2">QUZm001</strain>
    </source>
</reference>
<feature type="transmembrane region" description="Helical" evidence="1">
    <location>
        <begin position="105"/>
        <end position="130"/>
    </location>
</feature>
<dbReference type="AlphaFoldDB" id="A0AA38HIE2"/>
<protein>
    <submittedName>
        <fullName evidence="2">Uncharacterized protein</fullName>
    </submittedName>
</protein>
<organism evidence="2 3">
    <name type="scientific">Zophobas morio</name>
    <dbReference type="NCBI Taxonomy" id="2755281"/>
    <lineage>
        <taxon>Eukaryota</taxon>
        <taxon>Metazoa</taxon>
        <taxon>Ecdysozoa</taxon>
        <taxon>Arthropoda</taxon>
        <taxon>Hexapoda</taxon>
        <taxon>Insecta</taxon>
        <taxon>Pterygota</taxon>
        <taxon>Neoptera</taxon>
        <taxon>Endopterygota</taxon>
        <taxon>Coleoptera</taxon>
        <taxon>Polyphaga</taxon>
        <taxon>Cucujiformia</taxon>
        <taxon>Tenebrionidae</taxon>
        <taxon>Zophobas</taxon>
    </lineage>
</organism>
<name>A0AA38HIE2_9CUCU</name>
<sequence length="191" mass="21159">MKRDEIASEVSRPNADDLKFYQVVTSEMLDRYKKAEPKVEVINDGEKVKADTSTNKQESNYNQGGFAGAGPGIGGNPFVNNGMPQNPMANDRFYPYRTKPKYTRILRYVIAGLALLFGVFTVIVFVLSVLSSRTTTLDELMKNIPGYNDTFKVDTDTYSVGSFVLGAGIKVKDFSFYSGIIFTLLYLGVIG</sequence>
<dbReference type="EMBL" id="JALNTZ010002644">
    <property type="protein sequence ID" value="KAJ3616904.1"/>
    <property type="molecule type" value="Genomic_DNA"/>
</dbReference>
<keyword evidence="1" id="KW-1133">Transmembrane helix</keyword>
<proteinExistence type="predicted"/>
<keyword evidence="3" id="KW-1185">Reference proteome</keyword>
<accession>A0AA38HIE2</accession>
<gene>
    <name evidence="2" type="ORF">Zmor_008957</name>
</gene>
<keyword evidence="1" id="KW-0472">Membrane</keyword>